<keyword evidence="5" id="KW-0949">S-adenosyl-L-methionine</keyword>
<dbReference type="InterPro" id="IPR022642">
    <property type="entry name" value="CheR_C"/>
</dbReference>
<name>A0A3M0M1I7_9RHOB</name>
<dbReference type="InterPro" id="IPR000780">
    <property type="entry name" value="CheR_MeTrfase"/>
</dbReference>
<evidence type="ECO:0000256" key="3">
    <source>
        <dbReference type="ARBA" id="ARBA00022603"/>
    </source>
</evidence>
<reference evidence="7 8" key="1">
    <citation type="submission" date="2018-07" db="EMBL/GenBank/DDBJ databases">
        <authorList>
            <person name="Zhang Y."/>
            <person name="Wang L."/>
            <person name="Ma S."/>
        </authorList>
    </citation>
    <scope>NUCLEOTIDE SEQUENCE [LARGE SCALE GENOMIC DNA]</scope>
    <source>
        <strain evidence="7 8">4-2</strain>
    </source>
</reference>
<dbReference type="PROSITE" id="PS50123">
    <property type="entry name" value="CHER"/>
    <property type="match status" value="1"/>
</dbReference>
<dbReference type="Gene3D" id="1.10.155.10">
    <property type="entry name" value="Chemotaxis receptor methyltransferase CheR, N-terminal domain"/>
    <property type="match status" value="1"/>
</dbReference>
<dbReference type="InterPro" id="IPR036804">
    <property type="entry name" value="CheR_N_sf"/>
</dbReference>
<dbReference type="GO" id="GO:0008983">
    <property type="term" value="F:protein-glutamate O-methyltransferase activity"/>
    <property type="evidence" value="ECO:0007669"/>
    <property type="project" value="UniProtKB-EC"/>
</dbReference>
<evidence type="ECO:0000256" key="4">
    <source>
        <dbReference type="ARBA" id="ARBA00022679"/>
    </source>
</evidence>
<sequence length="324" mass="36379">MAIRRDDRCGAGRWAIDDDACAGPAFHRSRKRPLRFRVTAMAQKSVAPAAPRLNPAQARILIDTARKITGVAISTDKLSFLELRVSRRLRELGCQDYDGYVDLLRGPNGAAEARYLAEALTTHTTSFFREKVHYDWLEREGLPSLVEDGAGIDRKLTIWSAACSLGSEMWTAAMVLEQFSQARKGGLMWEVMGTDVSRQILRQAAAAVFTEDQIAGIPDDLRRSYLLRSRGEPRLYRIVPELRSRARLAWANLVDLDRKLQITADVAFLRNVLIYFQPEDQRRAVEGVVSRLRHGGYLLTGHSESLADPPANLRQIAASTYQKV</sequence>
<evidence type="ECO:0000256" key="1">
    <source>
        <dbReference type="ARBA" id="ARBA00001541"/>
    </source>
</evidence>
<dbReference type="InterPro" id="IPR022641">
    <property type="entry name" value="CheR_N"/>
</dbReference>
<organism evidence="7 8">
    <name type="scientific">Paracoccus alkanivorans</name>
    <dbReference type="NCBI Taxonomy" id="2116655"/>
    <lineage>
        <taxon>Bacteria</taxon>
        <taxon>Pseudomonadati</taxon>
        <taxon>Pseudomonadota</taxon>
        <taxon>Alphaproteobacteria</taxon>
        <taxon>Rhodobacterales</taxon>
        <taxon>Paracoccaceae</taxon>
        <taxon>Paracoccus</taxon>
    </lineage>
</organism>
<dbReference type="Pfam" id="PF01739">
    <property type="entry name" value="CheR"/>
    <property type="match status" value="1"/>
</dbReference>
<dbReference type="EMBL" id="QOKZ01000012">
    <property type="protein sequence ID" value="RMC31341.1"/>
    <property type="molecule type" value="Genomic_DNA"/>
</dbReference>
<evidence type="ECO:0000313" key="7">
    <source>
        <dbReference type="EMBL" id="RMC31341.1"/>
    </source>
</evidence>
<dbReference type="InterPro" id="IPR050903">
    <property type="entry name" value="Bact_Chemotaxis_MeTrfase"/>
</dbReference>
<dbReference type="OrthoDB" id="9816309at2"/>
<dbReference type="SMART" id="SM00138">
    <property type="entry name" value="MeTrc"/>
    <property type="match status" value="1"/>
</dbReference>
<gene>
    <name evidence="7" type="ORF">C9E81_20620</name>
</gene>
<keyword evidence="4" id="KW-0808">Transferase</keyword>
<accession>A0A3M0M1I7</accession>
<dbReference type="PANTHER" id="PTHR24422">
    <property type="entry name" value="CHEMOTAXIS PROTEIN METHYLTRANSFERASE"/>
    <property type="match status" value="1"/>
</dbReference>
<dbReference type="Proteomes" id="UP000273516">
    <property type="component" value="Unassembled WGS sequence"/>
</dbReference>
<evidence type="ECO:0000256" key="5">
    <source>
        <dbReference type="ARBA" id="ARBA00022691"/>
    </source>
</evidence>
<comment type="catalytic activity">
    <reaction evidence="1">
        <text>L-glutamyl-[protein] + S-adenosyl-L-methionine = [protein]-L-glutamate 5-O-methyl ester + S-adenosyl-L-homocysteine</text>
        <dbReference type="Rhea" id="RHEA:24452"/>
        <dbReference type="Rhea" id="RHEA-COMP:10208"/>
        <dbReference type="Rhea" id="RHEA-COMP:10311"/>
        <dbReference type="ChEBI" id="CHEBI:29973"/>
        <dbReference type="ChEBI" id="CHEBI:57856"/>
        <dbReference type="ChEBI" id="CHEBI:59789"/>
        <dbReference type="ChEBI" id="CHEBI:82795"/>
        <dbReference type="EC" id="2.1.1.80"/>
    </reaction>
</comment>
<keyword evidence="8" id="KW-1185">Reference proteome</keyword>
<dbReference type="EC" id="2.1.1.80" evidence="2"/>
<dbReference type="SUPFAM" id="SSF47757">
    <property type="entry name" value="Chemotaxis receptor methyltransferase CheR, N-terminal domain"/>
    <property type="match status" value="1"/>
</dbReference>
<dbReference type="PRINTS" id="PR00996">
    <property type="entry name" value="CHERMTFRASE"/>
</dbReference>
<dbReference type="InterPro" id="IPR029063">
    <property type="entry name" value="SAM-dependent_MTases_sf"/>
</dbReference>
<dbReference type="AlphaFoldDB" id="A0A3M0M1I7"/>
<protein>
    <recommendedName>
        <fullName evidence="2">protein-glutamate O-methyltransferase</fullName>
        <ecNumber evidence="2">2.1.1.80</ecNumber>
    </recommendedName>
</protein>
<evidence type="ECO:0000313" key="8">
    <source>
        <dbReference type="Proteomes" id="UP000273516"/>
    </source>
</evidence>
<dbReference type="Pfam" id="PF03705">
    <property type="entry name" value="CheR_N"/>
    <property type="match status" value="1"/>
</dbReference>
<keyword evidence="3" id="KW-0489">Methyltransferase</keyword>
<feature type="domain" description="CheR-type methyltransferase" evidence="6">
    <location>
        <begin position="69"/>
        <end position="324"/>
    </location>
</feature>
<evidence type="ECO:0000259" key="6">
    <source>
        <dbReference type="PROSITE" id="PS50123"/>
    </source>
</evidence>
<dbReference type="GO" id="GO:0032259">
    <property type="term" value="P:methylation"/>
    <property type="evidence" value="ECO:0007669"/>
    <property type="project" value="UniProtKB-KW"/>
</dbReference>
<proteinExistence type="predicted"/>
<dbReference type="SUPFAM" id="SSF53335">
    <property type="entry name" value="S-adenosyl-L-methionine-dependent methyltransferases"/>
    <property type="match status" value="1"/>
</dbReference>
<comment type="caution">
    <text evidence="7">The sequence shown here is derived from an EMBL/GenBank/DDBJ whole genome shotgun (WGS) entry which is preliminary data.</text>
</comment>
<dbReference type="PANTHER" id="PTHR24422:SF26">
    <property type="entry name" value="CHEMOTAXIS PROTEIN METHYLTRANSFERASE"/>
    <property type="match status" value="1"/>
</dbReference>
<dbReference type="Gene3D" id="3.40.50.150">
    <property type="entry name" value="Vaccinia Virus protein VP39"/>
    <property type="match status" value="1"/>
</dbReference>
<evidence type="ECO:0000256" key="2">
    <source>
        <dbReference type="ARBA" id="ARBA00012534"/>
    </source>
</evidence>